<reference evidence="1 2" key="1">
    <citation type="submission" date="2020-04" db="EMBL/GenBank/DDBJ databases">
        <title>Perkinsus olseni comparative genomics.</title>
        <authorList>
            <person name="Bogema D.R."/>
        </authorList>
    </citation>
    <scope>NUCLEOTIDE SEQUENCE [LARGE SCALE GENOMIC DNA]</scope>
    <source>
        <strain evidence="1 2">ATCC PRA-207</strain>
    </source>
</reference>
<dbReference type="InterPro" id="IPR036397">
    <property type="entry name" value="RNaseH_sf"/>
</dbReference>
<dbReference type="GO" id="GO:0003676">
    <property type="term" value="F:nucleic acid binding"/>
    <property type="evidence" value="ECO:0007669"/>
    <property type="project" value="InterPro"/>
</dbReference>
<name>A0A7J6SU57_PEROL</name>
<accession>A0A7J6SU57</accession>
<dbReference type="Gene3D" id="3.30.420.10">
    <property type="entry name" value="Ribonuclease H-like superfamily/Ribonuclease H"/>
    <property type="match status" value="1"/>
</dbReference>
<gene>
    <name evidence="1" type="primary">REXO2_1</name>
    <name evidence="1" type="ORF">FOZ63_023541</name>
</gene>
<comment type="caution">
    <text evidence="1">The sequence shown here is derived from an EMBL/GenBank/DDBJ whole genome shotgun (WGS) entry which is preliminary data.</text>
</comment>
<proteinExistence type="predicted"/>
<sequence length="105" mass="11940">FLEKYMPKFSDKIQKVIDVFFPARDRLPRQLAHDRTPGACHSLELAKRWDPKALEASTGKRATHRALEDVQDSTNELKHYRDCGFVNLQGLTLITIVSEADSGMP</sequence>
<protein>
    <submittedName>
        <fullName evidence="1">Oligoribonuclease, mitochondrial</fullName>
    </submittedName>
</protein>
<evidence type="ECO:0000313" key="1">
    <source>
        <dbReference type="EMBL" id="KAF4736499.1"/>
    </source>
</evidence>
<organism evidence="1 2">
    <name type="scientific">Perkinsus olseni</name>
    <name type="common">Perkinsus atlanticus</name>
    <dbReference type="NCBI Taxonomy" id="32597"/>
    <lineage>
        <taxon>Eukaryota</taxon>
        <taxon>Sar</taxon>
        <taxon>Alveolata</taxon>
        <taxon>Perkinsozoa</taxon>
        <taxon>Perkinsea</taxon>
        <taxon>Perkinsida</taxon>
        <taxon>Perkinsidae</taxon>
        <taxon>Perkinsus</taxon>
    </lineage>
</organism>
<keyword evidence="2" id="KW-1185">Reference proteome</keyword>
<dbReference type="EMBL" id="JABANO010015667">
    <property type="protein sequence ID" value="KAF4736499.1"/>
    <property type="molecule type" value="Genomic_DNA"/>
</dbReference>
<dbReference type="Proteomes" id="UP000553632">
    <property type="component" value="Unassembled WGS sequence"/>
</dbReference>
<evidence type="ECO:0000313" key="2">
    <source>
        <dbReference type="Proteomes" id="UP000553632"/>
    </source>
</evidence>
<dbReference type="AlphaFoldDB" id="A0A7J6SU57"/>
<feature type="non-terminal residue" evidence="1">
    <location>
        <position position="1"/>
    </location>
</feature>
<feature type="non-terminal residue" evidence="1">
    <location>
        <position position="105"/>
    </location>
</feature>